<sequence length="317" mass="31617">MYYAPPQPAAVASACFNPGLSPGAHAVMAWQKAASCAPESKQSAHMHRTRDSNAQTSASARPAPPGERGPPGPPGPPGQPGAMGPAGPPGPIGPAGPAGPPGPPSISVCRAECCAAGTYGTRPSDASGTTKTVTIAGIIPVGGLSVSGSGPGYAYATAAGRASVYLPGSDAIRSVVVAPATTANVSASDRPPAAWVTRVETQAVTIAFSANTGAVHFIAAVDTSDVLPVVASTGASPCPTEDAPARPKSAESTDERARHGCARCAARRQRRAERSRSVPGALSPGAEVEAAADPQQQDKRCASCHEDKPPKSKDGDV</sequence>
<feature type="compositionally biased region" description="Pro residues" evidence="1">
    <location>
        <begin position="86"/>
        <end position="103"/>
    </location>
</feature>
<dbReference type="RefSeq" id="YP_009481746.1">
    <property type="nucleotide sequence ID" value="NC_037666.1"/>
</dbReference>
<dbReference type="InterPro" id="IPR008160">
    <property type="entry name" value="Collagen"/>
</dbReference>
<feature type="region of interest" description="Disordered" evidence="1">
    <location>
        <begin position="35"/>
        <end position="103"/>
    </location>
</feature>
<feature type="compositionally biased region" description="Pro residues" evidence="1">
    <location>
        <begin position="62"/>
        <end position="79"/>
    </location>
</feature>
<dbReference type="GeneID" id="36842456"/>
<dbReference type="Pfam" id="PF01391">
    <property type="entry name" value="Collagen"/>
    <property type="match status" value="1"/>
</dbReference>
<proteinExistence type="predicted"/>
<dbReference type="EMBL" id="MG011690">
    <property type="protein sequence ID" value="AVK75743.1"/>
    <property type="molecule type" value="Genomic_DNA"/>
</dbReference>
<organism evidence="2">
    <name type="scientific">Pandoravirus neocaledonia</name>
    <dbReference type="NCBI Taxonomy" id="2107708"/>
    <lineage>
        <taxon>Viruses</taxon>
        <taxon>Pandoravirus</taxon>
    </lineage>
</organism>
<reference evidence="2" key="1">
    <citation type="journal article" date="2018" name="Nat. Commun.">
        <title>Diversity and evolution of the emerging Pandoraviridae family.</title>
        <authorList>
            <person name="Legendre M."/>
            <person name="Fabre E."/>
            <person name="Poirot O."/>
            <person name="Jeudy S."/>
            <person name="Lartigue A."/>
            <person name="Alempic J.M."/>
            <person name="Beucher L."/>
            <person name="Philippe N."/>
            <person name="Bertaux L."/>
            <person name="Christo-Foroux E."/>
            <person name="Labadie K."/>
            <person name="Coute Y."/>
            <person name="Abergel C."/>
            <person name="Claverie J.M."/>
        </authorList>
    </citation>
    <scope>NUCLEOTIDE SEQUENCE [LARGE SCALE GENOMIC DNA]</scope>
    <source>
        <strain evidence="2">Neocaledonia</strain>
    </source>
</reference>
<evidence type="ECO:0000313" key="2">
    <source>
        <dbReference type="EMBL" id="AVK75743.1"/>
    </source>
</evidence>
<dbReference type="KEGG" id="vg:36842456"/>
<protein>
    <recommendedName>
        <fullName evidence="3">Collagen triple helix incomplete domain containing protein</fullName>
    </recommendedName>
</protein>
<feature type="region of interest" description="Disordered" evidence="1">
    <location>
        <begin position="233"/>
        <end position="317"/>
    </location>
</feature>
<gene>
    <name evidence="2" type="ORF">pneo_cds_136</name>
</gene>
<dbReference type="Proteomes" id="UP000249287">
    <property type="component" value="Segment"/>
</dbReference>
<feature type="compositionally biased region" description="Basic residues" evidence="1">
    <location>
        <begin position="259"/>
        <end position="273"/>
    </location>
</feature>
<accession>A0A2U7UBA4</accession>
<feature type="compositionally biased region" description="Basic and acidic residues" evidence="1">
    <location>
        <begin position="296"/>
        <end position="317"/>
    </location>
</feature>
<feature type="compositionally biased region" description="Basic and acidic residues" evidence="1">
    <location>
        <begin position="243"/>
        <end position="258"/>
    </location>
</feature>
<evidence type="ECO:0000256" key="1">
    <source>
        <dbReference type="SAM" id="MobiDB-lite"/>
    </source>
</evidence>
<evidence type="ECO:0008006" key="3">
    <source>
        <dbReference type="Google" id="ProtNLM"/>
    </source>
</evidence>
<name>A0A2U7UBA4_9VIRU</name>